<proteinExistence type="predicted"/>
<name>A0A0W8FR33_9ZZZZ</name>
<dbReference type="InterPro" id="IPR048574">
    <property type="entry name" value="RUBY_RBDX"/>
</dbReference>
<dbReference type="GO" id="GO:0016491">
    <property type="term" value="F:oxidoreductase activity"/>
    <property type="evidence" value="ECO:0007669"/>
    <property type="project" value="InterPro"/>
</dbReference>
<keyword evidence="2" id="KW-0249">Electron transport</keyword>
<comment type="caution">
    <text evidence="5">The sequence shown here is derived from an EMBL/GenBank/DDBJ whole genome shotgun (WGS) entry which is preliminary data.</text>
</comment>
<dbReference type="EMBL" id="LNQE01000909">
    <property type="protein sequence ID" value="KUG23405.1"/>
    <property type="molecule type" value="Genomic_DNA"/>
</dbReference>
<evidence type="ECO:0000256" key="2">
    <source>
        <dbReference type="ARBA" id="ARBA00022982"/>
    </source>
</evidence>
<dbReference type="InterPro" id="IPR003251">
    <property type="entry name" value="Rr_diiron-bd_dom"/>
</dbReference>
<dbReference type="Pfam" id="PF21349">
    <property type="entry name" value="RUBY_RBDX"/>
    <property type="match status" value="1"/>
</dbReference>
<feature type="domain" description="Rubredoxin-like" evidence="3">
    <location>
        <begin position="130"/>
        <end position="163"/>
    </location>
</feature>
<dbReference type="Gene3D" id="1.20.1260.10">
    <property type="match status" value="1"/>
</dbReference>
<evidence type="ECO:0000259" key="4">
    <source>
        <dbReference type="PROSITE" id="PS50905"/>
    </source>
</evidence>
<dbReference type="PANTHER" id="PTHR33746:SF4">
    <property type="entry name" value="RUBRERYTHRIN"/>
    <property type="match status" value="1"/>
</dbReference>
<dbReference type="CDD" id="cd00350">
    <property type="entry name" value="rubredoxin_like"/>
    <property type="match status" value="1"/>
</dbReference>
<reference evidence="5" key="1">
    <citation type="journal article" date="2015" name="Proc. Natl. Acad. Sci. U.S.A.">
        <title>Networks of energetic and metabolic interactions define dynamics in microbial communities.</title>
        <authorList>
            <person name="Embree M."/>
            <person name="Liu J.K."/>
            <person name="Al-Bassam M.M."/>
            <person name="Zengler K."/>
        </authorList>
    </citation>
    <scope>NUCLEOTIDE SEQUENCE</scope>
</reference>
<organism evidence="5">
    <name type="scientific">hydrocarbon metagenome</name>
    <dbReference type="NCBI Taxonomy" id="938273"/>
    <lineage>
        <taxon>unclassified sequences</taxon>
        <taxon>metagenomes</taxon>
        <taxon>ecological metagenomes</taxon>
    </lineage>
</organism>
<dbReference type="Gene3D" id="2.20.28.10">
    <property type="match status" value="1"/>
</dbReference>
<dbReference type="InterPro" id="IPR009040">
    <property type="entry name" value="Ferritin-like_diiron"/>
</dbReference>
<dbReference type="InterPro" id="IPR009078">
    <property type="entry name" value="Ferritin-like_SF"/>
</dbReference>
<dbReference type="SUPFAM" id="SSF57802">
    <property type="entry name" value="Rubredoxin-like"/>
    <property type="match status" value="1"/>
</dbReference>
<keyword evidence="1" id="KW-0813">Transport</keyword>
<evidence type="ECO:0000313" key="5">
    <source>
        <dbReference type="EMBL" id="KUG23405.1"/>
    </source>
</evidence>
<dbReference type="InterPro" id="IPR052753">
    <property type="entry name" value="Rbr2/Nigerythrin"/>
</dbReference>
<dbReference type="InterPro" id="IPR012347">
    <property type="entry name" value="Ferritin-like"/>
</dbReference>
<feature type="domain" description="Ferritin-like diiron" evidence="4">
    <location>
        <begin position="1"/>
        <end position="128"/>
    </location>
</feature>
<dbReference type="PROSITE" id="PS50903">
    <property type="entry name" value="RUBREDOXIN_LIKE"/>
    <property type="match status" value="1"/>
</dbReference>
<evidence type="ECO:0000259" key="3">
    <source>
        <dbReference type="PROSITE" id="PS50903"/>
    </source>
</evidence>
<dbReference type="InterPro" id="IPR024934">
    <property type="entry name" value="Rubredoxin-like_dom"/>
</dbReference>
<evidence type="ECO:0000256" key="1">
    <source>
        <dbReference type="ARBA" id="ARBA00022448"/>
    </source>
</evidence>
<protein>
    <submittedName>
        <fullName evidence="5">Rubrerythrin</fullName>
    </submittedName>
</protein>
<dbReference type="PANTHER" id="PTHR33746">
    <property type="entry name" value="RUBRERYTHRIN"/>
    <property type="match status" value="1"/>
</dbReference>
<dbReference type="SUPFAM" id="SSF47240">
    <property type="entry name" value="Ferritin-like"/>
    <property type="match status" value="1"/>
</dbReference>
<sequence>MDKIQEALNQAYVGEAKAALRLKVYADKAEDEGYKQMAKLFRVIAYSEEIHGARALKVLKEIKSTEENLAASFESEKQVAEVAYDKFVKLAEEEGNKEAVLHFSQSKDVEETHAKLYKEAMNHFMEERETDYYVCKICGYVADGILPDECPVCGAKAKMFVAFKG</sequence>
<dbReference type="GO" id="GO:0005506">
    <property type="term" value="F:iron ion binding"/>
    <property type="evidence" value="ECO:0007669"/>
    <property type="project" value="InterPro"/>
</dbReference>
<gene>
    <name evidence="5" type="ORF">ASZ90_006847</name>
</gene>
<dbReference type="PROSITE" id="PS50905">
    <property type="entry name" value="FERRITIN_LIKE"/>
    <property type="match status" value="1"/>
</dbReference>
<dbReference type="AlphaFoldDB" id="A0A0W8FR33"/>
<dbReference type="CDD" id="cd01041">
    <property type="entry name" value="Rubrerythrin"/>
    <property type="match status" value="1"/>
</dbReference>
<accession>A0A0W8FR33</accession>
<dbReference type="Pfam" id="PF02915">
    <property type="entry name" value="Rubrerythrin"/>
    <property type="match status" value="1"/>
</dbReference>